<dbReference type="EMBL" id="CP000527">
    <property type="protein sequence ID" value="ABM27708.1"/>
    <property type="molecule type" value="Genomic_DNA"/>
</dbReference>
<evidence type="ECO:0000256" key="2">
    <source>
        <dbReference type="ARBA" id="ARBA00022679"/>
    </source>
</evidence>
<evidence type="ECO:0000313" key="6">
    <source>
        <dbReference type="Proteomes" id="UP000009173"/>
    </source>
</evidence>
<dbReference type="GO" id="GO:0006633">
    <property type="term" value="P:fatty acid biosynthetic process"/>
    <property type="evidence" value="ECO:0007669"/>
    <property type="project" value="TreeGrafter"/>
</dbReference>
<dbReference type="SMART" id="SM00825">
    <property type="entry name" value="PKS_KS"/>
    <property type="match status" value="1"/>
</dbReference>
<dbReference type="Pfam" id="PF00109">
    <property type="entry name" value="ketoacyl-synt"/>
    <property type="match status" value="1"/>
</dbReference>
<keyword evidence="2 3" id="KW-0808">Transferase</keyword>
<dbReference type="Proteomes" id="UP000009173">
    <property type="component" value="Chromosome"/>
</dbReference>
<evidence type="ECO:0000256" key="1">
    <source>
        <dbReference type="ARBA" id="ARBA00008467"/>
    </source>
</evidence>
<dbReference type="InterPro" id="IPR014030">
    <property type="entry name" value="Ketoacyl_synth_N"/>
</dbReference>
<reference evidence="6" key="1">
    <citation type="journal article" date="2009" name="Environ. Microbiol.">
        <title>Contribution of mobile genetic elements to Desulfovibrio vulgaris genome plasticity.</title>
        <authorList>
            <person name="Walker C.B."/>
            <person name="Stolyar S."/>
            <person name="Chivian D."/>
            <person name="Pinel N."/>
            <person name="Gabster J.A."/>
            <person name="Dehal P.S."/>
            <person name="He Z."/>
            <person name="Yang Z.K."/>
            <person name="Yen H.C."/>
            <person name="Zhou J."/>
            <person name="Wall J.D."/>
            <person name="Hazen T.C."/>
            <person name="Arkin A.P."/>
            <person name="Stahl D.A."/>
        </authorList>
    </citation>
    <scope>NUCLEOTIDE SEQUENCE [LARGE SCALE GENOMIC DNA]</scope>
    <source>
        <strain evidence="6">DP4</strain>
    </source>
</reference>
<feature type="domain" description="Ketosynthase family 3 (KS3)" evidence="4">
    <location>
        <begin position="86"/>
        <end position="475"/>
    </location>
</feature>
<dbReference type="Gene3D" id="3.40.47.10">
    <property type="match status" value="2"/>
</dbReference>
<dbReference type="PANTHER" id="PTHR11712">
    <property type="entry name" value="POLYKETIDE SYNTHASE-RELATED"/>
    <property type="match status" value="1"/>
</dbReference>
<dbReference type="PANTHER" id="PTHR11712:SF347">
    <property type="entry name" value="BETA KETOACYL-ACYL CARRIER PROTEIN SYNTHASE"/>
    <property type="match status" value="1"/>
</dbReference>
<dbReference type="RefSeq" id="WP_011791770.1">
    <property type="nucleotide sequence ID" value="NC_008751.1"/>
</dbReference>
<proteinExistence type="inferred from homology"/>
<comment type="similarity">
    <text evidence="1 3">Belongs to the thiolase-like superfamily. Beta-ketoacyl-ACP synthases family.</text>
</comment>
<accession>A0A0H3A8B2</accession>
<dbReference type="HOGENOM" id="CLU_000022_69_2_7"/>
<dbReference type="GO" id="GO:0004315">
    <property type="term" value="F:3-oxoacyl-[acyl-carrier-protein] synthase activity"/>
    <property type="evidence" value="ECO:0007669"/>
    <property type="project" value="TreeGrafter"/>
</dbReference>
<dbReference type="InterPro" id="IPR000794">
    <property type="entry name" value="Beta-ketoacyl_synthase"/>
</dbReference>
<dbReference type="KEGG" id="dvl:Dvul_0685"/>
<dbReference type="InterPro" id="IPR016039">
    <property type="entry name" value="Thiolase-like"/>
</dbReference>
<dbReference type="CDD" id="cd00834">
    <property type="entry name" value="KAS_I_II"/>
    <property type="match status" value="1"/>
</dbReference>
<dbReference type="PROSITE" id="PS52004">
    <property type="entry name" value="KS3_2"/>
    <property type="match status" value="1"/>
</dbReference>
<organism evidence="5 6">
    <name type="scientific">Nitratidesulfovibrio vulgaris (strain DP4)</name>
    <name type="common">Desulfovibrio vulgaris</name>
    <dbReference type="NCBI Taxonomy" id="391774"/>
    <lineage>
        <taxon>Bacteria</taxon>
        <taxon>Pseudomonadati</taxon>
        <taxon>Thermodesulfobacteriota</taxon>
        <taxon>Desulfovibrionia</taxon>
        <taxon>Desulfovibrionales</taxon>
        <taxon>Desulfovibrionaceae</taxon>
        <taxon>Nitratidesulfovibrio</taxon>
    </lineage>
</organism>
<protein>
    <submittedName>
        <fullName evidence="5">Beta-ketoacyl synthase</fullName>
    </submittedName>
</protein>
<dbReference type="InterPro" id="IPR020841">
    <property type="entry name" value="PKS_Beta-ketoAc_synthase_dom"/>
</dbReference>
<dbReference type="SUPFAM" id="SSF53901">
    <property type="entry name" value="Thiolase-like"/>
    <property type="match status" value="2"/>
</dbReference>
<dbReference type="InterPro" id="IPR014031">
    <property type="entry name" value="Ketoacyl_synth_C"/>
</dbReference>
<sequence length="482" mass="49167">MNDSAHHQRTQDATGNRIRVVISGMDCVTPLGDDASLAAHLHHGTPPFMPAPVLPGAAWCPVNAFDPAQATDHWRHRRYLSRGGLFALASALGAARDAGWGASAPDGAALVTAHGPNLDITSDFPHCHCDVSGTGDTQGDAPSPCATSTHGGPTAACGVNGMNGVDGPDEARHGLSRDTAGLDHPGLDALWLLRWLPNTAASAIAQRLGIHGEGLVVGTACAAGLQALGEAYRRVRHGLAPTVLAAGGDSRLSAGGMLGYARADALWHSNARPASHAEALRAMRPFDAAHGGFVPGEGGAAFVLETEAAACARGATIHGEILGFGATLDGASLTAPDAKAHHAECAVRKALDDAGLTPGDIAWVAAHGTSTPRGDAAEALLLQRVFTDAGHRPAVTALKSWTGHLASACGLAECALMLRAARCGVLPPIRNLDTPCSPAAEGLDLVREPRPFPQGPGLIQSFGFGGQNAALIVMPAGTREGL</sequence>
<dbReference type="AlphaFoldDB" id="A0A0H3A8B2"/>
<name>A0A0H3A8B2_NITV4</name>
<evidence type="ECO:0000259" key="4">
    <source>
        <dbReference type="PROSITE" id="PS52004"/>
    </source>
</evidence>
<evidence type="ECO:0000256" key="3">
    <source>
        <dbReference type="RuleBase" id="RU003694"/>
    </source>
</evidence>
<dbReference type="Pfam" id="PF02801">
    <property type="entry name" value="Ketoacyl-synt_C"/>
    <property type="match status" value="1"/>
</dbReference>
<gene>
    <name evidence="5" type="ordered locus">Dvul_0685</name>
</gene>
<evidence type="ECO:0000313" key="5">
    <source>
        <dbReference type="EMBL" id="ABM27708.1"/>
    </source>
</evidence>